<dbReference type="EMBL" id="JAQMWT010000608">
    <property type="protein sequence ID" value="KAJ8598957.1"/>
    <property type="molecule type" value="Genomic_DNA"/>
</dbReference>
<dbReference type="Proteomes" id="UP001230188">
    <property type="component" value="Unassembled WGS sequence"/>
</dbReference>
<dbReference type="AlphaFoldDB" id="A0AAD7U7X6"/>
<dbReference type="InterPro" id="IPR009057">
    <property type="entry name" value="Homeodomain-like_sf"/>
</dbReference>
<dbReference type="Gene3D" id="1.10.10.60">
    <property type="entry name" value="Homeodomain-like"/>
    <property type="match status" value="2"/>
</dbReference>
<dbReference type="InterPro" id="IPR017930">
    <property type="entry name" value="Myb_dom"/>
</dbReference>
<name>A0AAD7U7X6_9STRA</name>
<comment type="caution">
    <text evidence="4">The sequence shown here is derived from an EMBL/GenBank/DDBJ whole genome shotgun (WGS) entry which is preliminary data.</text>
</comment>
<evidence type="ECO:0000313" key="4">
    <source>
        <dbReference type="EMBL" id="KAJ8598957.1"/>
    </source>
</evidence>
<sequence>MVKRKMNVEHHDLSSRFSPHEHELFVEGIELYCKMNGGEAVWRDIASHVRTRTPEEVKAHAQYYLMSLQSRNPDVMSMAGTWTPAWSAAENDVFENALANFDEGDADRWHKIAALLPGKSPADVQQWYERLLGDMLEIERGARSPY</sequence>
<dbReference type="InterPro" id="IPR017884">
    <property type="entry name" value="SANT_dom"/>
</dbReference>
<keyword evidence="5" id="KW-1185">Reference proteome</keyword>
<dbReference type="PANTHER" id="PTHR44042:SF67">
    <property type="entry name" value="MYB-LIKE PROTEIN I"/>
    <property type="match status" value="1"/>
</dbReference>
<organism evidence="4 5">
    <name type="scientific">Chrysophaeum taylorii</name>
    <dbReference type="NCBI Taxonomy" id="2483200"/>
    <lineage>
        <taxon>Eukaryota</taxon>
        <taxon>Sar</taxon>
        <taxon>Stramenopiles</taxon>
        <taxon>Ochrophyta</taxon>
        <taxon>Pelagophyceae</taxon>
        <taxon>Pelagomonadales</taxon>
        <taxon>Pelagomonadaceae</taxon>
        <taxon>Chrysophaeum</taxon>
    </lineage>
</organism>
<dbReference type="SUPFAM" id="SSF46689">
    <property type="entry name" value="Homeodomain-like"/>
    <property type="match status" value="1"/>
</dbReference>
<reference evidence="4" key="1">
    <citation type="submission" date="2023-01" db="EMBL/GenBank/DDBJ databases">
        <title>Metagenome sequencing of chrysophaentin producing Chrysophaeum taylorii.</title>
        <authorList>
            <person name="Davison J."/>
            <person name="Bewley C."/>
        </authorList>
    </citation>
    <scope>NUCLEOTIDE SEQUENCE</scope>
    <source>
        <strain evidence="4">NIES-1699</strain>
    </source>
</reference>
<evidence type="ECO:0000259" key="3">
    <source>
        <dbReference type="PROSITE" id="PS51294"/>
    </source>
</evidence>
<protein>
    <submittedName>
        <fullName evidence="4">Uncharacterized protein</fullName>
    </submittedName>
</protein>
<dbReference type="SMART" id="SM00717">
    <property type="entry name" value="SANT"/>
    <property type="match status" value="2"/>
</dbReference>
<feature type="domain" description="HTH myb-type" evidence="3">
    <location>
        <begin position="16"/>
        <end position="69"/>
    </location>
</feature>
<dbReference type="PROSITE" id="PS51294">
    <property type="entry name" value="HTH_MYB"/>
    <property type="match status" value="1"/>
</dbReference>
<evidence type="ECO:0000313" key="5">
    <source>
        <dbReference type="Proteomes" id="UP001230188"/>
    </source>
</evidence>
<dbReference type="Pfam" id="PF00249">
    <property type="entry name" value="Myb_DNA-binding"/>
    <property type="match status" value="2"/>
</dbReference>
<proteinExistence type="predicted"/>
<gene>
    <name evidence="4" type="ORF">CTAYLR_010127</name>
</gene>
<accession>A0AAD7U7X6</accession>
<dbReference type="PROSITE" id="PS51293">
    <property type="entry name" value="SANT"/>
    <property type="match status" value="1"/>
</dbReference>
<dbReference type="InterPro" id="IPR001005">
    <property type="entry name" value="SANT/Myb"/>
</dbReference>
<evidence type="ECO:0000259" key="2">
    <source>
        <dbReference type="PROSITE" id="PS51293"/>
    </source>
</evidence>
<dbReference type="CDD" id="cd00167">
    <property type="entry name" value="SANT"/>
    <property type="match status" value="2"/>
</dbReference>
<feature type="domain" description="SANT" evidence="2">
    <location>
        <begin position="12"/>
        <end position="71"/>
    </location>
</feature>
<dbReference type="PROSITE" id="PS50090">
    <property type="entry name" value="MYB_LIKE"/>
    <property type="match status" value="1"/>
</dbReference>
<dbReference type="PANTHER" id="PTHR44042">
    <property type="entry name" value="DUPLICATED HOMEODOMAIN-LIKE SUPERFAMILY PROTEIN-RELATED"/>
    <property type="match status" value="1"/>
</dbReference>
<evidence type="ECO:0000259" key="1">
    <source>
        <dbReference type="PROSITE" id="PS50090"/>
    </source>
</evidence>
<feature type="domain" description="Myb-like" evidence="1">
    <location>
        <begin position="86"/>
        <end position="132"/>
    </location>
</feature>